<name>A0A0E9XGL8_ANGAN</name>
<protein>
    <submittedName>
        <fullName evidence="1">Uncharacterized protein</fullName>
    </submittedName>
</protein>
<organism evidence="1">
    <name type="scientific">Anguilla anguilla</name>
    <name type="common">European freshwater eel</name>
    <name type="synonym">Muraena anguilla</name>
    <dbReference type="NCBI Taxonomy" id="7936"/>
    <lineage>
        <taxon>Eukaryota</taxon>
        <taxon>Metazoa</taxon>
        <taxon>Chordata</taxon>
        <taxon>Craniata</taxon>
        <taxon>Vertebrata</taxon>
        <taxon>Euteleostomi</taxon>
        <taxon>Actinopterygii</taxon>
        <taxon>Neopterygii</taxon>
        <taxon>Teleostei</taxon>
        <taxon>Anguilliformes</taxon>
        <taxon>Anguillidae</taxon>
        <taxon>Anguilla</taxon>
    </lineage>
</organism>
<proteinExistence type="predicted"/>
<sequence length="54" mass="5902">MSRLKGQRVASQTSLAGSYRGEIETNFFLKCKLFQVKMGIESGKVKSDCVGSLS</sequence>
<dbReference type="EMBL" id="GBXM01007592">
    <property type="protein sequence ID" value="JAI00986.1"/>
    <property type="molecule type" value="Transcribed_RNA"/>
</dbReference>
<accession>A0A0E9XGL8</accession>
<dbReference type="AlphaFoldDB" id="A0A0E9XGL8"/>
<reference evidence="1" key="1">
    <citation type="submission" date="2014-11" db="EMBL/GenBank/DDBJ databases">
        <authorList>
            <person name="Amaro Gonzalez C."/>
        </authorList>
    </citation>
    <scope>NUCLEOTIDE SEQUENCE</scope>
</reference>
<evidence type="ECO:0000313" key="1">
    <source>
        <dbReference type="EMBL" id="JAI00986.1"/>
    </source>
</evidence>
<reference evidence="1" key="2">
    <citation type="journal article" date="2015" name="Fish Shellfish Immunol.">
        <title>Early steps in the European eel (Anguilla anguilla)-Vibrio vulnificus interaction in the gills: Role of the RtxA13 toxin.</title>
        <authorList>
            <person name="Callol A."/>
            <person name="Pajuelo D."/>
            <person name="Ebbesson L."/>
            <person name="Teles M."/>
            <person name="MacKenzie S."/>
            <person name="Amaro C."/>
        </authorList>
    </citation>
    <scope>NUCLEOTIDE SEQUENCE</scope>
</reference>